<keyword evidence="4" id="KW-1185">Reference proteome</keyword>
<dbReference type="Pfam" id="PF13091">
    <property type="entry name" value="PLDc_2"/>
    <property type="match status" value="1"/>
</dbReference>
<evidence type="ECO:0000313" key="3">
    <source>
        <dbReference type="EMBL" id="ACL72198.1"/>
    </source>
</evidence>
<dbReference type="Proteomes" id="UP000002383">
    <property type="component" value="Chromosome"/>
</dbReference>
<gene>
    <name evidence="3" type="ordered locus">Tgr7_1112</name>
</gene>
<dbReference type="AlphaFoldDB" id="B8GPN1"/>
<dbReference type="SUPFAM" id="SSF56024">
    <property type="entry name" value="Phospholipase D/nuclease"/>
    <property type="match status" value="2"/>
</dbReference>
<evidence type="ECO:0000313" key="4">
    <source>
        <dbReference type="Proteomes" id="UP000002383"/>
    </source>
</evidence>
<accession>B8GPN1</accession>
<dbReference type="Gene3D" id="3.30.870.10">
    <property type="entry name" value="Endonuclease Chain A"/>
    <property type="match status" value="2"/>
</dbReference>
<reference evidence="3 4" key="1">
    <citation type="journal article" date="2011" name="Stand. Genomic Sci.">
        <title>Complete genome sequence of 'Thioalkalivibrio sulfidophilus' HL-EbGr7.</title>
        <authorList>
            <person name="Muyzer G."/>
            <person name="Sorokin D.Y."/>
            <person name="Mavromatis K."/>
            <person name="Lapidus A."/>
            <person name="Clum A."/>
            <person name="Ivanova N."/>
            <person name="Pati A."/>
            <person name="d'Haeseleer P."/>
            <person name="Woyke T."/>
            <person name="Kyrpides N.C."/>
        </authorList>
    </citation>
    <scope>NUCLEOTIDE SEQUENCE [LARGE SCALE GENOMIC DNA]</scope>
    <source>
        <strain evidence="3 4">HL-EbGR7</strain>
    </source>
</reference>
<feature type="region of interest" description="Disordered" evidence="1">
    <location>
        <begin position="266"/>
        <end position="286"/>
    </location>
</feature>
<dbReference type="eggNOG" id="COG1502">
    <property type="taxonomic scope" value="Bacteria"/>
</dbReference>
<dbReference type="KEGG" id="tgr:Tgr7_1112"/>
<sequence>MTRPGYRWYLLLAILLLVYLATGLYHSLKPLPEGVSVATPLRTSGEVRFLADYTFLDARGERHSEQAIFDEILGLIAQARRLVVLDMFLINEFAGDAAGAPRRLSGEVTEALLARRREVPGLQAVLITDPFNTLYNGVEAEHLDRLREAGVEVIITDLSRLRDSNPSWSALWRLCCRWFGNSPDGGWLPSPVGPEKVGLRTYLTLLNFNANHRKTLVVDQGDSWVGLVTSGNPHDASSAHDNVALRFSGMAALDLLETERAVARFSGHDFPDTPRPPDSGGSSDGERVQVLTEGAVRDALISSIESAAPGDELRIAVFYLSHRGVVNAIRDAQRRGVELRLLLDPNEDAFGRKKSGIPNRQVALELHAAGVPIRWCDTHGEQCHGKYLLLTRASGEAELILGSANFTRRNLDDYNLETSVRLLADHDSQVIRDAAAWFERYWHNEPERHFSVSYERYADPSRLRYWRYRFMEASGWSTF</sequence>
<dbReference type="CDD" id="cd09129">
    <property type="entry name" value="PLDc_unchar2_1"/>
    <property type="match status" value="1"/>
</dbReference>
<evidence type="ECO:0000256" key="1">
    <source>
        <dbReference type="SAM" id="MobiDB-lite"/>
    </source>
</evidence>
<name>B8GPN1_THISH</name>
<dbReference type="InterPro" id="IPR025202">
    <property type="entry name" value="PLD-like_dom"/>
</dbReference>
<proteinExistence type="predicted"/>
<protein>
    <recommendedName>
        <fullName evidence="2">Phospholipase D-like domain-containing protein</fullName>
    </recommendedName>
</protein>
<evidence type="ECO:0000259" key="2">
    <source>
        <dbReference type="Pfam" id="PF13091"/>
    </source>
</evidence>
<organism evidence="3 4">
    <name type="scientific">Thioalkalivibrio sulfidiphilus (strain HL-EbGR7)</name>
    <dbReference type="NCBI Taxonomy" id="396588"/>
    <lineage>
        <taxon>Bacteria</taxon>
        <taxon>Pseudomonadati</taxon>
        <taxon>Pseudomonadota</taxon>
        <taxon>Gammaproteobacteria</taxon>
        <taxon>Chromatiales</taxon>
        <taxon>Ectothiorhodospiraceae</taxon>
        <taxon>Thioalkalivibrio</taxon>
    </lineage>
</organism>
<dbReference type="OrthoDB" id="92272at2"/>
<dbReference type="STRING" id="396588.Tgr7_1112"/>
<dbReference type="CDD" id="cd09130">
    <property type="entry name" value="PLDc_unchar2_2"/>
    <property type="match status" value="1"/>
</dbReference>
<dbReference type="EMBL" id="CP001339">
    <property type="protein sequence ID" value="ACL72198.1"/>
    <property type="molecule type" value="Genomic_DNA"/>
</dbReference>
<feature type="domain" description="Phospholipase D-like" evidence="2">
    <location>
        <begin position="300"/>
        <end position="442"/>
    </location>
</feature>
<dbReference type="HOGENOM" id="CLU_044580_0_0_6"/>
<dbReference type="RefSeq" id="WP_012637682.1">
    <property type="nucleotide sequence ID" value="NC_011901.1"/>
</dbReference>